<organism evidence="1 2">
    <name type="scientific">Tetracentron sinense</name>
    <name type="common">Spur-leaf</name>
    <dbReference type="NCBI Taxonomy" id="13715"/>
    <lineage>
        <taxon>Eukaryota</taxon>
        <taxon>Viridiplantae</taxon>
        <taxon>Streptophyta</taxon>
        <taxon>Embryophyta</taxon>
        <taxon>Tracheophyta</taxon>
        <taxon>Spermatophyta</taxon>
        <taxon>Magnoliopsida</taxon>
        <taxon>Trochodendrales</taxon>
        <taxon>Trochodendraceae</taxon>
        <taxon>Tetracentron</taxon>
    </lineage>
</organism>
<evidence type="ECO:0000313" key="2">
    <source>
        <dbReference type="Proteomes" id="UP000655225"/>
    </source>
</evidence>
<name>A0A834ZUF7_TETSI</name>
<accession>A0A834ZUF7</accession>
<dbReference type="EMBL" id="JABCRI010000001">
    <property type="protein sequence ID" value="KAF8413681.1"/>
    <property type="molecule type" value="Genomic_DNA"/>
</dbReference>
<protein>
    <submittedName>
        <fullName evidence="1">Uncharacterized protein</fullName>
    </submittedName>
</protein>
<reference evidence="1 2" key="1">
    <citation type="submission" date="2020-04" db="EMBL/GenBank/DDBJ databases">
        <title>Plant Genome Project.</title>
        <authorList>
            <person name="Zhang R.-G."/>
        </authorList>
    </citation>
    <scope>NUCLEOTIDE SEQUENCE [LARGE SCALE GENOMIC DNA]</scope>
    <source>
        <strain evidence="1">YNK0</strain>
        <tissue evidence="1">Leaf</tissue>
    </source>
</reference>
<comment type="caution">
    <text evidence="1">The sequence shown here is derived from an EMBL/GenBank/DDBJ whole genome shotgun (WGS) entry which is preliminary data.</text>
</comment>
<sequence length="185" mass="21100">MDPPTRSWRIYSRNMKFSDVYRGDDLIVHLKEIHDYQSAFGETKIFKSFRNPPISFFSMSTFVAFKRWVGESEQLQSLAFLLSFHSSLILGASGPSRIISQEPGPLENFPIIPFQRGWRIRAVGELGFSSFISLLLNFRSIWTVPHCLSGTRTVGQLSNYTLSTVDVLKFRKRIACEIMDGVANP</sequence>
<evidence type="ECO:0000313" key="1">
    <source>
        <dbReference type="EMBL" id="KAF8413681.1"/>
    </source>
</evidence>
<proteinExistence type="predicted"/>
<gene>
    <name evidence="1" type="ORF">HHK36_001673</name>
</gene>
<dbReference type="Proteomes" id="UP000655225">
    <property type="component" value="Unassembled WGS sequence"/>
</dbReference>
<keyword evidence="2" id="KW-1185">Reference proteome</keyword>
<dbReference type="AlphaFoldDB" id="A0A834ZUF7"/>